<organism evidence="3 4">
    <name type="scientific">Galemys pyrenaicus</name>
    <name type="common">Iberian desman</name>
    <name type="synonym">Pyrenean desman</name>
    <dbReference type="NCBI Taxonomy" id="202257"/>
    <lineage>
        <taxon>Eukaryota</taxon>
        <taxon>Metazoa</taxon>
        <taxon>Chordata</taxon>
        <taxon>Craniata</taxon>
        <taxon>Vertebrata</taxon>
        <taxon>Euteleostomi</taxon>
        <taxon>Mammalia</taxon>
        <taxon>Eutheria</taxon>
        <taxon>Laurasiatheria</taxon>
        <taxon>Eulipotyphla</taxon>
        <taxon>Talpidae</taxon>
        <taxon>Galemys</taxon>
    </lineage>
</organism>
<evidence type="ECO:0000313" key="4">
    <source>
        <dbReference type="Proteomes" id="UP000700334"/>
    </source>
</evidence>
<sequence>MAGPPVPNASPARACDFPDLSMRERSGELQVNQGSRNPAACLALRGLRVPTRLLHSHPVTLGSPSSLSPGNCIQRMRRTPPLDELQPPPYQDDSGSPHLSCTPSEVGDSKCEFSHCSNSPRRSYGKCPSEGSTGPEAESFHNKGFEEDVPSDSTAVLSPEVSGRSWAQGGGGGRWRWEQRGPSRPLLRHRAVASVCSSSSSTQGCPTCHPPSMGVRHECSYKMWW</sequence>
<dbReference type="EMBL" id="JAGFMF010012293">
    <property type="protein sequence ID" value="KAG8504400.1"/>
    <property type="molecule type" value="Genomic_DNA"/>
</dbReference>
<evidence type="ECO:0000256" key="1">
    <source>
        <dbReference type="ARBA" id="ARBA00006996"/>
    </source>
</evidence>
<dbReference type="InterPro" id="IPR043541">
    <property type="entry name" value="SYT14/14L/16"/>
</dbReference>
<feature type="region of interest" description="Disordered" evidence="2">
    <location>
        <begin position="56"/>
        <end position="182"/>
    </location>
</feature>
<dbReference type="OrthoDB" id="5978493at2759"/>
<feature type="compositionally biased region" description="Polar residues" evidence="2">
    <location>
        <begin position="62"/>
        <end position="71"/>
    </location>
</feature>
<comment type="caution">
    <text evidence="3">The sequence shown here is derived from an EMBL/GenBank/DDBJ whole genome shotgun (WGS) entry which is preliminary data.</text>
</comment>
<name>A0A8J5ZSF7_GALPY</name>
<proteinExistence type="inferred from homology"/>
<feature type="compositionally biased region" description="Polar residues" evidence="2">
    <location>
        <begin position="93"/>
        <end position="103"/>
    </location>
</feature>
<comment type="similarity">
    <text evidence="1">Belongs to the synaptotagmin family.</text>
</comment>
<protein>
    <submittedName>
        <fullName evidence="3">Synaptotagmin-14</fullName>
    </submittedName>
</protein>
<gene>
    <name evidence="3" type="ORF">J0S82_018788</name>
</gene>
<dbReference type="PANTHER" id="PTHR46129:SF3">
    <property type="entry name" value="SYNAPTOTAGMIN-14-RELATED"/>
    <property type="match status" value="1"/>
</dbReference>
<keyword evidence="4" id="KW-1185">Reference proteome</keyword>
<dbReference type="GO" id="GO:0005543">
    <property type="term" value="F:phospholipid binding"/>
    <property type="evidence" value="ECO:0007669"/>
    <property type="project" value="TreeGrafter"/>
</dbReference>
<evidence type="ECO:0000256" key="2">
    <source>
        <dbReference type="SAM" id="MobiDB-lite"/>
    </source>
</evidence>
<dbReference type="AlphaFoldDB" id="A0A8J5ZSF7"/>
<reference evidence="3" key="1">
    <citation type="journal article" date="2021" name="Evol. Appl.">
        <title>The genome of the Pyrenean desman and the effects of bottlenecks and inbreeding on the genomic landscape of an endangered species.</title>
        <authorList>
            <person name="Escoda L."/>
            <person name="Castresana J."/>
        </authorList>
    </citation>
    <scope>NUCLEOTIDE SEQUENCE</scope>
    <source>
        <strain evidence="3">IBE-C5619</strain>
    </source>
</reference>
<evidence type="ECO:0000313" key="3">
    <source>
        <dbReference type="EMBL" id="KAG8504400.1"/>
    </source>
</evidence>
<accession>A0A8J5ZSF7</accession>
<dbReference type="PANTHER" id="PTHR46129">
    <property type="entry name" value="SYNAPTOTAGMIN 14, ISOFORM D"/>
    <property type="match status" value="1"/>
</dbReference>
<dbReference type="Proteomes" id="UP000700334">
    <property type="component" value="Unassembled WGS sequence"/>
</dbReference>